<keyword evidence="2" id="KW-1185">Reference proteome</keyword>
<protein>
    <submittedName>
        <fullName evidence="1">Uncharacterized protein</fullName>
    </submittedName>
</protein>
<dbReference type="SUPFAM" id="SSF74650">
    <property type="entry name" value="Galactose mutarotase-like"/>
    <property type="match status" value="1"/>
</dbReference>
<organism evidence="1 2">
    <name type="scientific">Platanthera zijinensis</name>
    <dbReference type="NCBI Taxonomy" id="2320716"/>
    <lineage>
        <taxon>Eukaryota</taxon>
        <taxon>Viridiplantae</taxon>
        <taxon>Streptophyta</taxon>
        <taxon>Embryophyta</taxon>
        <taxon>Tracheophyta</taxon>
        <taxon>Spermatophyta</taxon>
        <taxon>Magnoliopsida</taxon>
        <taxon>Liliopsida</taxon>
        <taxon>Asparagales</taxon>
        <taxon>Orchidaceae</taxon>
        <taxon>Orchidoideae</taxon>
        <taxon>Orchideae</taxon>
        <taxon>Orchidinae</taxon>
        <taxon>Platanthera</taxon>
    </lineage>
</organism>
<dbReference type="InterPro" id="IPR011013">
    <property type="entry name" value="Gal_mutarotase_sf_dom"/>
</dbReference>
<dbReference type="EMBL" id="JBBWWQ010000003">
    <property type="protein sequence ID" value="KAK8951973.1"/>
    <property type="molecule type" value="Genomic_DNA"/>
</dbReference>
<sequence length="207" mass="23262">MEAKFLVTLREDMISTELTLTNSTKSVIQLRGGIMSHLTVSTPDATYAIGLQGSNYCSKHAPSEFRIIPPAHSKKDEKSSEFIRLLARNGFDLLFSPWGTKKHDGHGEDRERDREESSDYAQMNDEFSKIYTSAPVEFTVIDRGRRNSVVIQRSGYEELYMFSPGSDHDWYGKYAFVCVGPCALLKPILLGPGGIWKGAQCLYNPNI</sequence>
<accession>A0AAP0GD12</accession>
<evidence type="ECO:0000313" key="2">
    <source>
        <dbReference type="Proteomes" id="UP001418222"/>
    </source>
</evidence>
<dbReference type="GO" id="GO:0005737">
    <property type="term" value="C:cytoplasm"/>
    <property type="evidence" value="ECO:0007669"/>
    <property type="project" value="TreeGrafter"/>
</dbReference>
<dbReference type="PANTHER" id="PTHR11122">
    <property type="entry name" value="APOSPORY-ASSOCIATED PROTEIN C-RELATED"/>
    <property type="match status" value="1"/>
</dbReference>
<dbReference type="PANTHER" id="PTHR11122:SF15">
    <property type="entry name" value="PROTEIN NDH-DEPENDENT CYCLIC ELECTRON FLOW 5"/>
    <property type="match status" value="1"/>
</dbReference>
<name>A0AAP0GD12_9ASPA</name>
<dbReference type="GO" id="GO:0030246">
    <property type="term" value="F:carbohydrate binding"/>
    <property type="evidence" value="ECO:0007669"/>
    <property type="project" value="InterPro"/>
</dbReference>
<comment type="caution">
    <text evidence="1">The sequence shown here is derived from an EMBL/GenBank/DDBJ whole genome shotgun (WGS) entry which is preliminary data.</text>
</comment>
<dbReference type="Proteomes" id="UP001418222">
    <property type="component" value="Unassembled WGS sequence"/>
</dbReference>
<dbReference type="AlphaFoldDB" id="A0AAP0GD12"/>
<proteinExistence type="predicted"/>
<dbReference type="InterPro" id="IPR014718">
    <property type="entry name" value="GH-type_carb-bd"/>
</dbReference>
<gene>
    <name evidence="1" type="ORF">KSP39_PZI003185</name>
</gene>
<dbReference type="GO" id="GO:0047938">
    <property type="term" value="F:glucose-6-phosphate 1-epimerase activity"/>
    <property type="evidence" value="ECO:0007669"/>
    <property type="project" value="TreeGrafter"/>
</dbReference>
<dbReference type="GO" id="GO:0005975">
    <property type="term" value="P:carbohydrate metabolic process"/>
    <property type="evidence" value="ECO:0007669"/>
    <property type="project" value="InterPro"/>
</dbReference>
<evidence type="ECO:0000313" key="1">
    <source>
        <dbReference type="EMBL" id="KAK8951973.1"/>
    </source>
</evidence>
<reference evidence="1 2" key="1">
    <citation type="journal article" date="2022" name="Nat. Plants">
        <title>Genomes of leafy and leafless Platanthera orchids illuminate the evolution of mycoheterotrophy.</title>
        <authorList>
            <person name="Li M.H."/>
            <person name="Liu K.W."/>
            <person name="Li Z."/>
            <person name="Lu H.C."/>
            <person name="Ye Q.L."/>
            <person name="Zhang D."/>
            <person name="Wang J.Y."/>
            <person name="Li Y.F."/>
            <person name="Zhong Z.M."/>
            <person name="Liu X."/>
            <person name="Yu X."/>
            <person name="Liu D.K."/>
            <person name="Tu X.D."/>
            <person name="Liu B."/>
            <person name="Hao Y."/>
            <person name="Liao X.Y."/>
            <person name="Jiang Y.T."/>
            <person name="Sun W.H."/>
            <person name="Chen J."/>
            <person name="Chen Y.Q."/>
            <person name="Ai Y."/>
            <person name="Zhai J.W."/>
            <person name="Wu S.S."/>
            <person name="Zhou Z."/>
            <person name="Hsiao Y.Y."/>
            <person name="Wu W.L."/>
            <person name="Chen Y.Y."/>
            <person name="Lin Y.F."/>
            <person name="Hsu J.L."/>
            <person name="Li C.Y."/>
            <person name="Wang Z.W."/>
            <person name="Zhao X."/>
            <person name="Zhong W.Y."/>
            <person name="Ma X.K."/>
            <person name="Ma L."/>
            <person name="Huang J."/>
            <person name="Chen G.Z."/>
            <person name="Huang M.Z."/>
            <person name="Huang L."/>
            <person name="Peng D.H."/>
            <person name="Luo Y.B."/>
            <person name="Zou S.Q."/>
            <person name="Chen S.P."/>
            <person name="Lan S."/>
            <person name="Tsai W.C."/>
            <person name="Van de Peer Y."/>
            <person name="Liu Z.J."/>
        </authorList>
    </citation>
    <scope>NUCLEOTIDE SEQUENCE [LARGE SCALE GENOMIC DNA]</scope>
    <source>
        <strain evidence="1">Lor287</strain>
    </source>
</reference>
<dbReference type="Gene3D" id="2.70.98.10">
    <property type="match status" value="1"/>
</dbReference>